<protein>
    <submittedName>
        <fullName evidence="1">Uncharacterized protein</fullName>
    </submittedName>
</protein>
<organism evidence="1 2">
    <name type="scientific">Cinchona calisaya</name>
    <dbReference type="NCBI Taxonomy" id="153742"/>
    <lineage>
        <taxon>Eukaryota</taxon>
        <taxon>Viridiplantae</taxon>
        <taxon>Streptophyta</taxon>
        <taxon>Embryophyta</taxon>
        <taxon>Tracheophyta</taxon>
        <taxon>Spermatophyta</taxon>
        <taxon>Magnoliopsida</taxon>
        <taxon>eudicotyledons</taxon>
        <taxon>Gunneridae</taxon>
        <taxon>Pentapetalae</taxon>
        <taxon>asterids</taxon>
        <taxon>lamiids</taxon>
        <taxon>Gentianales</taxon>
        <taxon>Rubiaceae</taxon>
        <taxon>Cinchonoideae</taxon>
        <taxon>Cinchoneae</taxon>
        <taxon>Cinchona</taxon>
    </lineage>
</organism>
<dbReference type="PANTHER" id="PTHR33067:SF32">
    <property type="entry name" value="ASPARTIC PEPTIDASE DDI1-TYPE DOMAIN-CONTAINING PROTEIN"/>
    <property type="match status" value="1"/>
</dbReference>
<dbReference type="Proteomes" id="UP001630127">
    <property type="component" value="Unassembled WGS sequence"/>
</dbReference>
<dbReference type="PANTHER" id="PTHR33067">
    <property type="entry name" value="RNA-DIRECTED DNA POLYMERASE-RELATED"/>
    <property type="match status" value="1"/>
</dbReference>
<evidence type="ECO:0000313" key="2">
    <source>
        <dbReference type="Proteomes" id="UP001630127"/>
    </source>
</evidence>
<sequence length="124" mass="13922">MDFVVLDTQQTPNADNQILVILGCPFLATSNALINCKNGMMQIYFGNMKAKLNIFDISRQPHDLYNVSEINLIDSLTHSTFLQSHYDDSLEACLTHFGCDVDFDKSIEEVNTLLNSASLMKIQS</sequence>
<proteinExistence type="predicted"/>
<gene>
    <name evidence="1" type="ORF">ACH5RR_007362</name>
</gene>
<reference evidence="1 2" key="1">
    <citation type="submission" date="2024-11" db="EMBL/GenBank/DDBJ databases">
        <title>A near-complete genome assembly of Cinchona calisaya.</title>
        <authorList>
            <person name="Lian D.C."/>
            <person name="Zhao X.W."/>
            <person name="Wei L."/>
        </authorList>
    </citation>
    <scope>NUCLEOTIDE SEQUENCE [LARGE SCALE GENOMIC DNA]</scope>
    <source>
        <tissue evidence="1">Nenye</tissue>
    </source>
</reference>
<comment type="caution">
    <text evidence="1">The sequence shown here is derived from an EMBL/GenBank/DDBJ whole genome shotgun (WGS) entry which is preliminary data.</text>
</comment>
<keyword evidence="2" id="KW-1185">Reference proteome</keyword>
<name>A0ABD3ARZ1_9GENT</name>
<dbReference type="EMBL" id="JBJUIK010000003">
    <property type="protein sequence ID" value="KAL3533841.1"/>
    <property type="molecule type" value="Genomic_DNA"/>
</dbReference>
<dbReference type="InterPro" id="IPR021109">
    <property type="entry name" value="Peptidase_aspartic_dom_sf"/>
</dbReference>
<evidence type="ECO:0000313" key="1">
    <source>
        <dbReference type="EMBL" id="KAL3533841.1"/>
    </source>
</evidence>
<dbReference type="AlphaFoldDB" id="A0ABD3ARZ1"/>
<accession>A0ABD3ARZ1</accession>
<dbReference type="Gene3D" id="2.40.70.10">
    <property type="entry name" value="Acid Proteases"/>
    <property type="match status" value="1"/>
</dbReference>